<dbReference type="InterPro" id="IPR017438">
    <property type="entry name" value="ATP-NAD_kinase_N"/>
</dbReference>
<accession>A0A4Y8L9X8</accession>
<dbReference type="Pfam" id="PF00781">
    <property type="entry name" value="DAGK_cat"/>
    <property type="match status" value="1"/>
</dbReference>
<gene>
    <name evidence="12" type="ORF">E2626_16015</name>
</gene>
<dbReference type="OrthoDB" id="9786026at2"/>
<comment type="caution">
    <text evidence="12">The sequence shown here is derived from an EMBL/GenBank/DDBJ whole genome shotgun (WGS) entry which is preliminary data.</text>
</comment>
<name>A0A4Y8L9X8_9BACL</name>
<keyword evidence="9" id="KW-0594">Phospholipid biosynthesis</keyword>
<keyword evidence="13" id="KW-1185">Reference proteome</keyword>
<dbReference type="AlphaFoldDB" id="A0A4Y8L9X8"/>
<dbReference type="GO" id="GO:0008654">
    <property type="term" value="P:phospholipid biosynthetic process"/>
    <property type="evidence" value="ECO:0007669"/>
    <property type="project" value="UniProtKB-KW"/>
</dbReference>
<evidence type="ECO:0000313" key="12">
    <source>
        <dbReference type="EMBL" id="TFD98272.1"/>
    </source>
</evidence>
<dbReference type="InterPro" id="IPR045540">
    <property type="entry name" value="YegS/DAGK_C"/>
</dbReference>
<evidence type="ECO:0000256" key="5">
    <source>
        <dbReference type="ARBA" id="ARBA00022741"/>
    </source>
</evidence>
<evidence type="ECO:0000259" key="11">
    <source>
        <dbReference type="PROSITE" id="PS50146"/>
    </source>
</evidence>
<evidence type="ECO:0000256" key="1">
    <source>
        <dbReference type="ARBA" id="ARBA00001946"/>
    </source>
</evidence>
<sequence>MKKIAVCNPNAGKGLSKRLLSTLIPVLQNDGIEIWMTRSKHDAEHRIRDWCNENPDLEVCFIISGGDGTMHEAVNGAAGHQHASFASIPTGSGNDFARYFGGFELDQDLSAAMERSTLSKHDVIRYKLNGGQTRTAVSNMGAGFDAEVAFSANQSPLKKLLNKLSIGKVVYVLFLVRQLMIFKPYSLEVTVHNKTFLFDKVWFATISNQPYYGGGMKIAPKADTRDGELDLTIVHGLSRIKFLFVFLSVFKGTHTKFKEVYHLRSEKVDLKAGADVRVHADGEDNGLLKENQRLTATAIPSEILISAKLALDES</sequence>
<keyword evidence="5" id="KW-0547">Nucleotide-binding</keyword>
<proteinExistence type="inferred from homology"/>
<dbReference type="Pfam" id="PF19279">
    <property type="entry name" value="YegS_C"/>
    <property type="match status" value="1"/>
</dbReference>
<dbReference type="InterPro" id="IPR001206">
    <property type="entry name" value="Diacylglycerol_kinase_cat_dom"/>
</dbReference>
<evidence type="ECO:0000256" key="10">
    <source>
        <dbReference type="ARBA" id="ARBA00023264"/>
    </source>
</evidence>
<evidence type="ECO:0000256" key="8">
    <source>
        <dbReference type="ARBA" id="ARBA00023098"/>
    </source>
</evidence>
<keyword evidence="7" id="KW-0067">ATP-binding</keyword>
<reference evidence="12 13" key="1">
    <citation type="submission" date="2019-03" db="EMBL/GenBank/DDBJ databases">
        <authorList>
            <person name="Yang Y."/>
        </authorList>
    </citation>
    <scope>NUCLEOTIDE SEQUENCE [LARGE SCALE GENOMIC DNA]</scope>
    <source>
        <strain evidence="12 13">ASL-1</strain>
    </source>
</reference>
<dbReference type="Gene3D" id="2.60.200.40">
    <property type="match status" value="1"/>
</dbReference>
<keyword evidence="6 12" id="KW-0418">Kinase</keyword>
<comment type="cofactor">
    <cofactor evidence="1">
        <name>Mg(2+)</name>
        <dbReference type="ChEBI" id="CHEBI:18420"/>
    </cofactor>
</comment>
<evidence type="ECO:0000256" key="3">
    <source>
        <dbReference type="ARBA" id="ARBA00022516"/>
    </source>
</evidence>
<dbReference type="EMBL" id="SORX01000014">
    <property type="protein sequence ID" value="TFD98272.1"/>
    <property type="molecule type" value="Genomic_DNA"/>
</dbReference>
<keyword evidence="10" id="KW-1208">Phospholipid metabolism</keyword>
<evidence type="ECO:0000256" key="6">
    <source>
        <dbReference type="ARBA" id="ARBA00022777"/>
    </source>
</evidence>
<dbReference type="SUPFAM" id="SSF111331">
    <property type="entry name" value="NAD kinase/diacylglycerol kinase-like"/>
    <property type="match status" value="1"/>
</dbReference>
<dbReference type="PANTHER" id="PTHR12358:SF54">
    <property type="entry name" value="SPHINGOSINE KINASE RELATED PROTEIN"/>
    <property type="match status" value="1"/>
</dbReference>
<keyword evidence="3" id="KW-0444">Lipid biosynthesis</keyword>
<dbReference type="Gene3D" id="3.40.50.10330">
    <property type="entry name" value="Probable inorganic polyphosphate/atp-NAD kinase, domain 1"/>
    <property type="match status" value="1"/>
</dbReference>
<dbReference type="PANTHER" id="PTHR12358">
    <property type="entry name" value="SPHINGOSINE KINASE"/>
    <property type="match status" value="1"/>
</dbReference>
<keyword evidence="8" id="KW-0443">Lipid metabolism</keyword>
<keyword evidence="4" id="KW-0808">Transferase</keyword>
<dbReference type="Proteomes" id="UP000297776">
    <property type="component" value="Unassembled WGS sequence"/>
</dbReference>
<organism evidence="12 13">
    <name type="scientific">Jeotgalibacillus salarius</name>
    <dbReference type="NCBI Taxonomy" id="546023"/>
    <lineage>
        <taxon>Bacteria</taxon>
        <taxon>Bacillati</taxon>
        <taxon>Bacillota</taxon>
        <taxon>Bacilli</taxon>
        <taxon>Bacillales</taxon>
        <taxon>Caryophanaceae</taxon>
        <taxon>Jeotgalibacillus</taxon>
    </lineage>
</organism>
<dbReference type="InterPro" id="IPR016064">
    <property type="entry name" value="NAD/diacylglycerol_kinase_sf"/>
</dbReference>
<dbReference type="RefSeq" id="WP_134383001.1">
    <property type="nucleotide sequence ID" value="NZ_SORX01000014.1"/>
</dbReference>
<dbReference type="NCBIfam" id="TIGR00147">
    <property type="entry name" value="YegS/Rv2252/BmrU family lipid kinase"/>
    <property type="match status" value="1"/>
</dbReference>
<dbReference type="InterPro" id="IPR005218">
    <property type="entry name" value="Diacylglycerol/lipid_kinase"/>
</dbReference>
<dbReference type="GO" id="GO:0005524">
    <property type="term" value="F:ATP binding"/>
    <property type="evidence" value="ECO:0007669"/>
    <property type="project" value="UniProtKB-KW"/>
</dbReference>
<evidence type="ECO:0000313" key="13">
    <source>
        <dbReference type="Proteomes" id="UP000297776"/>
    </source>
</evidence>
<evidence type="ECO:0000256" key="9">
    <source>
        <dbReference type="ARBA" id="ARBA00023209"/>
    </source>
</evidence>
<dbReference type="GO" id="GO:0016301">
    <property type="term" value="F:kinase activity"/>
    <property type="evidence" value="ECO:0007669"/>
    <property type="project" value="UniProtKB-KW"/>
</dbReference>
<dbReference type="InterPro" id="IPR050187">
    <property type="entry name" value="Lipid_Phosphate_FormReg"/>
</dbReference>
<evidence type="ECO:0000256" key="4">
    <source>
        <dbReference type="ARBA" id="ARBA00022679"/>
    </source>
</evidence>
<protein>
    <submittedName>
        <fullName evidence="12">Diacylglycerol kinase family lipid kinase</fullName>
    </submittedName>
</protein>
<evidence type="ECO:0000256" key="7">
    <source>
        <dbReference type="ARBA" id="ARBA00022840"/>
    </source>
</evidence>
<dbReference type="PROSITE" id="PS50146">
    <property type="entry name" value="DAGK"/>
    <property type="match status" value="1"/>
</dbReference>
<evidence type="ECO:0000256" key="2">
    <source>
        <dbReference type="ARBA" id="ARBA00005983"/>
    </source>
</evidence>
<comment type="similarity">
    <text evidence="2">Belongs to the diacylglycerol/lipid kinase family.</text>
</comment>
<feature type="domain" description="DAGKc" evidence="11">
    <location>
        <begin position="1"/>
        <end position="130"/>
    </location>
</feature>